<gene>
    <name evidence="2" type="ORF">SNOG_05328</name>
</gene>
<dbReference type="Proteomes" id="UP000001055">
    <property type="component" value="Unassembled WGS sequence"/>
</dbReference>
<feature type="region of interest" description="Disordered" evidence="1">
    <location>
        <begin position="27"/>
        <end position="47"/>
    </location>
</feature>
<protein>
    <submittedName>
        <fullName evidence="2">Uncharacterized protein</fullName>
    </submittedName>
</protein>
<accession>Q0USD6</accession>
<dbReference type="EMBL" id="CH445331">
    <property type="protein sequence ID" value="EAT87719.1"/>
    <property type="molecule type" value="Genomic_DNA"/>
</dbReference>
<dbReference type="GeneID" id="5972610"/>
<evidence type="ECO:0000256" key="1">
    <source>
        <dbReference type="SAM" id="MobiDB-lite"/>
    </source>
</evidence>
<evidence type="ECO:0000313" key="2">
    <source>
        <dbReference type="EMBL" id="EAT87719.1"/>
    </source>
</evidence>
<reference evidence="3" key="1">
    <citation type="journal article" date="2007" name="Plant Cell">
        <title>Dothideomycete-plant interactions illuminated by genome sequencing and EST analysis of the wheat pathogen Stagonospora nodorum.</title>
        <authorList>
            <person name="Hane J.K."/>
            <person name="Lowe R.G."/>
            <person name="Solomon P.S."/>
            <person name="Tan K.C."/>
            <person name="Schoch C.L."/>
            <person name="Spatafora J.W."/>
            <person name="Crous P.W."/>
            <person name="Kodira C."/>
            <person name="Birren B.W."/>
            <person name="Galagan J.E."/>
            <person name="Torriani S.F."/>
            <person name="McDonald B.A."/>
            <person name="Oliver R.P."/>
        </authorList>
    </citation>
    <scope>NUCLEOTIDE SEQUENCE [LARGE SCALE GENOMIC DNA]</scope>
    <source>
        <strain evidence="3">SN15 / ATCC MYA-4574 / FGSC 10173</strain>
    </source>
</reference>
<organism evidence="2 3">
    <name type="scientific">Phaeosphaeria nodorum (strain SN15 / ATCC MYA-4574 / FGSC 10173)</name>
    <name type="common">Glume blotch fungus</name>
    <name type="synonym">Parastagonospora nodorum</name>
    <dbReference type="NCBI Taxonomy" id="321614"/>
    <lineage>
        <taxon>Eukaryota</taxon>
        <taxon>Fungi</taxon>
        <taxon>Dikarya</taxon>
        <taxon>Ascomycota</taxon>
        <taxon>Pezizomycotina</taxon>
        <taxon>Dothideomycetes</taxon>
        <taxon>Pleosporomycetidae</taxon>
        <taxon>Pleosporales</taxon>
        <taxon>Pleosporineae</taxon>
        <taxon>Phaeosphaeriaceae</taxon>
        <taxon>Parastagonospora</taxon>
    </lineage>
</organism>
<proteinExistence type="predicted"/>
<evidence type="ECO:0000313" key="3">
    <source>
        <dbReference type="Proteomes" id="UP000001055"/>
    </source>
</evidence>
<dbReference type="InParanoid" id="Q0USD6"/>
<name>Q0USD6_PHANO</name>
<dbReference type="HOGENOM" id="CLU_2740884_0_0_1"/>
<feature type="compositionally biased region" description="Low complexity" evidence="1">
    <location>
        <begin position="38"/>
        <end position="47"/>
    </location>
</feature>
<dbReference type="AlphaFoldDB" id="Q0USD6"/>
<dbReference type="KEGG" id="pno:SNOG_05328"/>
<dbReference type="RefSeq" id="XP_001795735.1">
    <property type="nucleotide sequence ID" value="XM_001795683.1"/>
</dbReference>
<sequence length="71" mass="7957">MAARQKQLARTSLDSLYATRHARRDLRTRVEDHRACRSAASSSPQPSPILSYPDSIFVAPISRNQCMVTGR</sequence>